<name>A0ACC0MA10_RHOML</name>
<protein>
    <submittedName>
        <fullName evidence="1">Uncharacterized protein</fullName>
    </submittedName>
</protein>
<reference evidence="1" key="1">
    <citation type="submission" date="2022-02" db="EMBL/GenBank/DDBJ databases">
        <title>Plant Genome Project.</title>
        <authorList>
            <person name="Zhang R.-G."/>
        </authorList>
    </citation>
    <scope>NUCLEOTIDE SEQUENCE</scope>
    <source>
        <strain evidence="1">AT1</strain>
    </source>
</reference>
<dbReference type="Proteomes" id="UP001062846">
    <property type="component" value="Chromosome 9"/>
</dbReference>
<dbReference type="EMBL" id="CM046396">
    <property type="protein sequence ID" value="KAI8537424.1"/>
    <property type="molecule type" value="Genomic_DNA"/>
</dbReference>
<accession>A0ACC0MA10</accession>
<keyword evidence="2" id="KW-1185">Reference proteome</keyword>
<gene>
    <name evidence="1" type="ORF">RHMOL_Rhmol09G0023000</name>
</gene>
<evidence type="ECO:0000313" key="1">
    <source>
        <dbReference type="EMBL" id="KAI8537424.1"/>
    </source>
</evidence>
<evidence type="ECO:0000313" key="2">
    <source>
        <dbReference type="Proteomes" id="UP001062846"/>
    </source>
</evidence>
<sequence length="153" mass="17462">MKRETPLRTESSVLGVSIPESSRQCDMPSLFDKFMDCRFVRPIPHFSWKVGFSYEFEKLLVYAKSFKEHEFINQCKLPCHVQSMAPVFYQFPCLDASFYYPILSPLKRVASGKSVKDLQSISFSHLQVLWTGGCAMEFPKGSWSGSKEIGGLN</sequence>
<comment type="caution">
    <text evidence="1">The sequence shown here is derived from an EMBL/GenBank/DDBJ whole genome shotgun (WGS) entry which is preliminary data.</text>
</comment>
<organism evidence="1 2">
    <name type="scientific">Rhododendron molle</name>
    <name type="common">Chinese azalea</name>
    <name type="synonym">Azalea mollis</name>
    <dbReference type="NCBI Taxonomy" id="49168"/>
    <lineage>
        <taxon>Eukaryota</taxon>
        <taxon>Viridiplantae</taxon>
        <taxon>Streptophyta</taxon>
        <taxon>Embryophyta</taxon>
        <taxon>Tracheophyta</taxon>
        <taxon>Spermatophyta</taxon>
        <taxon>Magnoliopsida</taxon>
        <taxon>eudicotyledons</taxon>
        <taxon>Gunneridae</taxon>
        <taxon>Pentapetalae</taxon>
        <taxon>asterids</taxon>
        <taxon>Ericales</taxon>
        <taxon>Ericaceae</taxon>
        <taxon>Ericoideae</taxon>
        <taxon>Rhodoreae</taxon>
        <taxon>Rhododendron</taxon>
    </lineage>
</organism>
<proteinExistence type="predicted"/>